<keyword evidence="12" id="KW-1185">Reference proteome</keyword>
<accession>A0A3L8Q3T7</accession>
<evidence type="ECO:0000313" key="12">
    <source>
        <dbReference type="Proteomes" id="UP000281474"/>
    </source>
</evidence>
<comment type="caution">
    <text evidence="11">The sequence shown here is derived from an EMBL/GenBank/DDBJ whole genome shotgun (WGS) entry which is preliminary data.</text>
</comment>
<keyword evidence="4" id="KW-1005">Bacterial flagellum biogenesis</keyword>
<evidence type="ECO:0000259" key="10">
    <source>
        <dbReference type="Pfam" id="PF04316"/>
    </source>
</evidence>
<dbReference type="GO" id="GO:0045892">
    <property type="term" value="P:negative regulation of DNA-templated transcription"/>
    <property type="evidence" value="ECO:0007669"/>
    <property type="project" value="InterPro"/>
</dbReference>
<keyword evidence="11" id="KW-0966">Cell projection</keyword>
<keyword evidence="6" id="KW-0804">Transcription</keyword>
<dbReference type="RefSeq" id="WP_121836981.1">
    <property type="nucleotide sequence ID" value="NZ_ML014753.1"/>
</dbReference>
<evidence type="ECO:0000256" key="4">
    <source>
        <dbReference type="ARBA" id="ARBA00022795"/>
    </source>
</evidence>
<dbReference type="Proteomes" id="UP000281474">
    <property type="component" value="Unassembled WGS sequence"/>
</dbReference>
<evidence type="ECO:0000256" key="7">
    <source>
        <dbReference type="ARBA" id="ARBA00024739"/>
    </source>
</evidence>
<evidence type="ECO:0000256" key="2">
    <source>
        <dbReference type="ARBA" id="ARBA00017823"/>
    </source>
</evidence>
<dbReference type="SUPFAM" id="SSF101498">
    <property type="entry name" value="Anti-sigma factor FlgM"/>
    <property type="match status" value="1"/>
</dbReference>
<protein>
    <recommendedName>
        <fullName evidence="2">Negative regulator of flagellin synthesis</fullName>
    </recommendedName>
    <alternativeName>
        <fullName evidence="8">Anti-sigma-28 factor</fullName>
    </alternativeName>
</protein>
<evidence type="ECO:0000256" key="8">
    <source>
        <dbReference type="ARBA" id="ARBA00030117"/>
    </source>
</evidence>
<dbReference type="OrthoDB" id="5797147at2"/>
<dbReference type="InterPro" id="IPR031316">
    <property type="entry name" value="FlgM_C"/>
</dbReference>
<dbReference type="GO" id="GO:0044781">
    <property type="term" value="P:bacterial-type flagellum organization"/>
    <property type="evidence" value="ECO:0007669"/>
    <property type="project" value="UniProtKB-KW"/>
</dbReference>
<evidence type="ECO:0000313" key="11">
    <source>
        <dbReference type="EMBL" id="RLV61582.1"/>
    </source>
</evidence>
<organism evidence="11 12">
    <name type="scientific">Parashewanella curva</name>
    <dbReference type="NCBI Taxonomy" id="2338552"/>
    <lineage>
        <taxon>Bacteria</taxon>
        <taxon>Pseudomonadati</taxon>
        <taxon>Pseudomonadota</taxon>
        <taxon>Gammaproteobacteria</taxon>
        <taxon>Alteromonadales</taxon>
        <taxon>Shewanellaceae</taxon>
        <taxon>Parashewanella</taxon>
    </lineage>
</organism>
<evidence type="ECO:0000256" key="5">
    <source>
        <dbReference type="ARBA" id="ARBA00023015"/>
    </source>
</evidence>
<gene>
    <name evidence="11" type="primary">flgM</name>
    <name evidence="11" type="ORF">D5018_00235</name>
</gene>
<keyword evidence="11" id="KW-0282">Flagellum</keyword>
<feature type="domain" description="Anti-sigma-28 factor FlgM C-terminal" evidence="10">
    <location>
        <begin position="44"/>
        <end position="97"/>
    </location>
</feature>
<sequence length="116" mass="12867">MPIDTNKLNPSLNNRVQVRKAAVQNESTSQPKAANDAPRPVKGDSVQLTAQAQQLQRMQTRMSLMSDVDHDKVSGIKQAIAEGRYKIDAESLAKNIASFESELNALYKDKNDNRVD</sequence>
<keyword evidence="5" id="KW-0805">Transcription regulation</keyword>
<proteinExistence type="inferred from homology"/>
<dbReference type="EMBL" id="QZEI01000001">
    <property type="protein sequence ID" value="RLV61582.1"/>
    <property type="molecule type" value="Genomic_DNA"/>
</dbReference>
<feature type="region of interest" description="Disordered" evidence="9">
    <location>
        <begin position="20"/>
        <end position="44"/>
    </location>
</feature>
<keyword evidence="11" id="KW-0969">Cilium</keyword>
<comment type="function">
    <text evidence="7">Responsible for the coupling of flagellin expression to flagellar assembly by preventing expression of the flagellin genes when a component of the middle class of proteins is defective. It negatively regulates flagellar genes by inhibiting the activity of FliA by directly binding to FliA.</text>
</comment>
<dbReference type="NCBIfam" id="TIGR03824">
    <property type="entry name" value="FlgM_jcvi"/>
    <property type="match status" value="1"/>
</dbReference>
<evidence type="ECO:0000256" key="3">
    <source>
        <dbReference type="ARBA" id="ARBA00022491"/>
    </source>
</evidence>
<reference evidence="11 12" key="1">
    <citation type="submission" date="2018-09" db="EMBL/GenBank/DDBJ databases">
        <title>Phylogeny of the Shewanellaceae, and recommendation for two new genera, Pseudoshewanella and Parashewanella.</title>
        <authorList>
            <person name="Wang G."/>
        </authorList>
    </citation>
    <scope>NUCLEOTIDE SEQUENCE [LARGE SCALE GENOMIC DNA]</scope>
    <source>
        <strain evidence="11 12">C51</strain>
    </source>
</reference>
<evidence type="ECO:0000256" key="9">
    <source>
        <dbReference type="SAM" id="MobiDB-lite"/>
    </source>
</evidence>
<dbReference type="InterPro" id="IPR035890">
    <property type="entry name" value="Anti-sigma-28_factor_FlgM_sf"/>
</dbReference>
<dbReference type="InterPro" id="IPR007412">
    <property type="entry name" value="FlgM"/>
</dbReference>
<name>A0A3L8Q3T7_9GAMM</name>
<dbReference type="Pfam" id="PF04316">
    <property type="entry name" value="FlgM"/>
    <property type="match status" value="1"/>
</dbReference>
<evidence type="ECO:0000256" key="1">
    <source>
        <dbReference type="ARBA" id="ARBA00005322"/>
    </source>
</evidence>
<keyword evidence="3" id="KW-0678">Repressor</keyword>
<evidence type="ECO:0000256" key="6">
    <source>
        <dbReference type="ARBA" id="ARBA00023163"/>
    </source>
</evidence>
<comment type="similarity">
    <text evidence="1">Belongs to the FlgM family.</text>
</comment>
<dbReference type="AlphaFoldDB" id="A0A3L8Q3T7"/>